<dbReference type="Pfam" id="PF00239">
    <property type="entry name" value="Resolvase"/>
    <property type="match status" value="1"/>
</dbReference>
<organism evidence="2 3">
    <name type="scientific">Catalinimonas alkaloidigena</name>
    <dbReference type="NCBI Taxonomy" id="1075417"/>
    <lineage>
        <taxon>Bacteria</taxon>
        <taxon>Pseudomonadati</taxon>
        <taxon>Bacteroidota</taxon>
        <taxon>Cytophagia</taxon>
        <taxon>Cytophagales</taxon>
        <taxon>Catalimonadaceae</taxon>
        <taxon>Catalinimonas</taxon>
    </lineage>
</organism>
<dbReference type="Gene3D" id="3.40.50.1390">
    <property type="entry name" value="Resolvase, N-terminal catalytic domain"/>
    <property type="match status" value="1"/>
</dbReference>
<dbReference type="PANTHER" id="PTHR30461:SF19">
    <property type="entry name" value="SITE-SPECIFIC RECOMBINASE RESOLVASE FAMILY"/>
    <property type="match status" value="1"/>
</dbReference>
<evidence type="ECO:0000313" key="3">
    <source>
        <dbReference type="Proteomes" id="UP000198510"/>
    </source>
</evidence>
<dbReference type="Proteomes" id="UP000198510">
    <property type="component" value="Unassembled WGS sequence"/>
</dbReference>
<protein>
    <submittedName>
        <fullName evidence="2">Site-specific DNA recombinase</fullName>
    </submittedName>
</protein>
<dbReference type="InterPro" id="IPR006119">
    <property type="entry name" value="Resolv_N"/>
</dbReference>
<dbReference type="InterPro" id="IPR036162">
    <property type="entry name" value="Resolvase-like_N_sf"/>
</dbReference>
<dbReference type="GO" id="GO:0003677">
    <property type="term" value="F:DNA binding"/>
    <property type="evidence" value="ECO:0007669"/>
    <property type="project" value="InterPro"/>
</dbReference>
<feature type="domain" description="Resolvase/invertase-type recombinase catalytic" evidence="1">
    <location>
        <begin position="2"/>
        <end position="152"/>
    </location>
</feature>
<dbReference type="EMBL" id="FNFO01000002">
    <property type="protein sequence ID" value="SDK27510.1"/>
    <property type="molecule type" value="Genomic_DNA"/>
</dbReference>
<sequence length="213" mass="23772">MNVALFARVSTVDKQDTNRQINELTDYCRSNGWNINHVITEKISGRIANDKRPGVALLRKVIASGKLSKIVVSEVSRLGRDTREVLNLIHDMKENKVSLHIMNYQLDTLKSDGTENSMGQLLITLLADIARMETQLLSERVRSGMAEAKRKGKHVGRPKGSNTKTDDYLKKHKVAVSLLVKGVPIRKVAAACNCSTFTVQCVKQKMLQKCLIT</sequence>
<dbReference type="RefSeq" id="WP_089679883.1">
    <property type="nucleotide sequence ID" value="NZ_FNFO01000002.1"/>
</dbReference>
<keyword evidence="3" id="KW-1185">Reference proteome</keyword>
<name>A0A1G9ALQ1_9BACT</name>
<evidence type="ECO:0000313" key="2">
    <source>
        <dbReference type="EMBL" id="SDK27510.1"/>
    </source>
</evidence>
<dbReference type="SMART" id="SM00857">
    <property type="entry name" value="Resolvase"/>
    <property type="match status" value="1"/>
</dbReference>
<dbReference type="PANTHER" id="PTHR30461">
    <property type="entry name" value="DNA-INVERTASE FROM LAMBDOID PROPHAGE"/>
    <property type="match status" value="1"/>
</dbReference>
<dbReference type="InterPro" id="IPR050639">
    <property type="entry name" value="SSR_resolvase"/>
</dbReference>
<evidence type="ECO:0000259" key="1">
    <source>
        <dbReference type="PROSITE" id="PS51736"/>
    </source>
</evidence>
<dbReference type="GO" id="GO:0000150">
    <property type="term" value="F:DNA strand exchange activity"/>
    <property type="evidence" value="ECO:0007669"/>
    <property type="project" value="InterPro"/>
</dbReference>
<dbReference type="STRING" id="1075417.SAMN05421823_102324"/>
<dbReference type="AlphaFoldDB" id="A0A1G9ALQ1"/>
<gene>
    <name evidence="2" type="ORF">SAMN05421823_102324</name>
</gene>
<accession>A0A1G9ALQ1</accession>
<dbReference type="OrthoDB" id="9797501at2"/>
<dbReference type="CDD" id="cd03768">
    <property type="entry name" value="SR_ResInv"/>
    <property type="match status" value="1"/>
</dbReference>
<reference evidence="2 3" key="1">
    <citation type="submission" date="2016-10" db="EMBL/GenBank/DDBJ databases">
        <authorList>
            <person name="de Groot N.N."/>
        </authorList>
    </citation>
    <scope>NUCLEOTIDE SEQUENCE [LARGE SCALE GENOMIC DNA]</scope>
    <source>
        <strain evidence="2 3">DSM 25186</strain>
    </source>
</reference>
<dbReference type="SUPFAM" id="SSF53041">
    <property type="entry name" value="Resolvase-like"/>
    <property type="match status" value="1"/>
</dbReference>
<proteinExistence type="predicted"/>
<dbReference type="PROSITE" id="PS51736">
    <property type="entry name" value="RECOMBINASES_3"/>
    <property type="match status" value="1"/>
</dbReference>